<keyword evidence="1" id="KW-0548">Nucleotidyltransferase</keyword>
<evidence type="ECO:0000313" key="1">
    <source>
        <dbReference type="EMBL" id="NYB76174.1"/>
    </source>
</evidence>
<comment type="caution">
    <text evidence="1">The sequence shown here is derived from an EMBL/GenBank/DDBJ whole genome shotgun (WGS) entry which is preliminary data.</text>
</comment>
<dbReference type="GO" id="GO:0003964">
    <property type="term" value="F:RNA-directed DNA polymerase activity"/>
    <property type="evidence" value="ECO:0007669"/>
    <property type="project" value="UniProtKB-KW"/>
</dbReference>
<organism evidence="1 2">
    <name type="scientific">Sedimentibacter hydroxybenzoicus DSM 7310</name>
    <dbReference type="NCBI Taxonomy" id="1123245"/>
    <lineage>
        <taxon>Bacteria</taxon>
        <taxon>Bacillati</taxon>
        <taxon>Bacillota</taxon>
        <taxon>Tissierellia</taxon>
        <taxon>Sedimentibacter</taxon>
    </lineage>
</organism>
<protein>
    <submittedName>
        <fullName evidence="1">Group II intron reverse transcriptase/maturase</fullName>
    </submittedName>
</protein>
<dbReference type="AlphaFoldDB" id="A0A974BMU4"/>
<gene>
    <name evidence="1" type="ORF">HZF24_18780</name>
</gene>
<feature type="non-terminal residue" evidence="1">
    <location>
        <position position="89"/>
    </location>
</feature>
<keyword evidence="1" id="KW-0808">Transferase</keyword>
<sequence>MKVTENRIKGRQLQIEDYLQMVSAEQREYAEVPAHSKIAENNHTITDFQKDKLLENILQRDNLNKAFKRVKANKGAGGIDGMSVDELQT</sequence>
<evidence type="ECO:0000313" key="2">
    <source>
        <dbReference type="Proteomes" id="UP000611629"/>
    </source>
</evidence>
<reference evidence="1" key="1">
    <citation type="submission" date="2020-07" db="EMBL/GenBank/DDBJ databases">
        <title>Genomic analysis of a strain of Sedimentibacter Hydroxybenzoicus DSM7310.</title>
        <authorList>
            <person name="Ma S."/>
        </authorList>
    </citation>
    <scope>NUCLEOTIDE SEQUENCE</scope>
    <source>
        <strain evidence="1">DSM 7310</strain>
    </source>
</reference>
<keyword evidence="2" id="KW-1185">Reference proteome</keyword>
<accession>A0A974BMU4</accession>
<keyword evidence="1" id="KW-0695">RNA-directed DNA polymerase</keyword>
<dbReference type="Proteomes" id="UP000611629">
    <property type="component" value="Unassembled WGS sequence"/>
</dbReference>
<proteinExistence type="predicted"/>
<name>A0A974BMU4_SEDHY</name>
<dbReference type="EMBL" id="JACBNQ010000069">
    <property type="protein sequence ID" value="NYB76174.1"/>
    <property type="molecule type" value="Genomic_DNA"/>
</dbReference>